<reference evidence="9" key="1">
    <citation type="submission" date="2012-02" db="EMBL/GenBank/DDBJ databases">
        <title>The complete genome of Halobacteroides halobius DSM 5150.</title>
        <authorList>
            <person name="Lucas S."/>
            <person name="Copeland A."/>
            <person name="Lapidus A."/>
            <person name="Glavina del Rio T."/>
            <person name="Dalin E."/>
            <person name="Tice H."/>
            <person name="Bruce D."/>
            <person name="Goodwin L."/>
            <person name="Pitluck S."/>
            <person name="Peters L."/>
            <person name="Mikhailova N."/>
            <person name="Gu W."/>
            <person name="Kyrpides N."/>
            <person name="Mavromatis K."/>
            <person name="Ivanova N."/>
            <person name="Brettin T."/>
            <person name="Detter J.C."/>
            <person name="Han C."/>
            <person name="Larimer F."/>
            <person name="Land M."/>
            <person name="Hauser L."/>
            <person name="Markowitz V."/>
            <person name="Cheng J.-F."/>
            <person name="Hugenholtz P."/>
            <person name="Woyke T."/>
            <person name="Wu D."/>
            <person name="Tindall B."/>
            <person name="Pomrenke H."/>
            <person name="Brambilla E."/>
            <person name="Klenk H.-P."/>
            <person name="Eisen J.A."/>
        </authorList>
    </citation>
    <scope>NUCLEOTIDE SEQUENCE [LARGE SCALE GENOMIC DNA]</scope>
    <source>
        <strain evidence="9">ATCC 35273 / DSM 5150 / MD-1</strain>
    </source>
</reference>
<dbReference type="InterPro" id="IPR036873">
    <property type="entry name" value="Rhodanese-like_dom_sf"/>
</dbReference>
<protein>
    <submittedName>
        <fullName evidence="8">NAD(FAD)-dependent dehydrogenase</fullName>
    </submittedName>
</protein>
<dbReference type="Proteomes" id="UP000010880">
    <property type="component" value="Chromosome"/>
</dbReference>
<dbReference type="KEGG" id="hhl:Halha_1211"/>
<evidence type="ECO:0000256" key="6">
    <source>
        <dbReference type="ARBA" id="ARBA00023284"/>
    </source>
</evidence>
<keyword evidence="4" id="KW-0274">FAD</keyword>
<comment type="similarity">
    <text evidence="2">Belongs to the class-III pyridine nucleotide-disulfide oxidoreductase family.</text>
</comment>
<dbReference type="InterPro" id="IPR050260">
    <property type="entry name" value="FAD-bd_OxRdtase"/>
</dbReference>
<dbReference type="PROSITE" id="PS50206">
    <property type="entry name" value="RHODANESE_3"/>
    <property type="match status" value="1"/>
</dbReference>
<dbReference type="eggNOG" id="COG0607">
    <property type="taxonomic scope" value="Bacteria"/>
</dbReference>
<dbReference type="InterPro" id="IPR036188">
    <property type="entry name" value="FAD/NAD-bd_sf"/>
</dbReference>
<dbReference type="Pfam" id="PF07992">
    <property type="entry name" value="Pyr_redox_2"/>
    <property type="match status" value="1"/>
</dbReference>
<evidence type="ECO:0000313" key="8">
    <source>
        <dbReference type="EMBL" id="AGB41159.1"/>
    </source>
</evidence>
<keyword evidence="6" id="KW-0676">Redox-active center</keyword>
<accession>L0K9V2</accession>
<dbReference type="InterPro" id="IPR023753">
    <property type="entry name" value="FAD/NAD-binding_dom"/>
</dbReference>
<dbReference type="PANTHER" id="PTHR43429:SF1">
    <property type="entry name" value="NAD(P)H SULFUR OXIDOREDUCTASE (COA-DEPENDENT)"/>
    <property type="match status" value="1"/>
</dbReference>
<evidence type="ECO:0000256" key="1">
    <source>
        <dbReference type="ARBA" id="ARBA00001974"/>
    </source>
</evidence>
<dbReference type="InterPro" id="IPR001763">
    <property type="entry name" value="Rhodanese-like_dom"/>
</dbReference>
<evidence type="ECO:0000256" key="4">
    <source>
        <dbReference type="ARBA" id="ARBA00022827"/>
    </source>
</evidence>
<dbReference type="GO" id="GO:0016491">
    <property type="term" value="F:oxidoreductase activity"/>
    <property type="evidence" value="ECO:0007669"/>
    <property type="project" value="UniProtKB-KW"/>
</dbReference>
<dbReference type="Pfam" id="PF02852">
    <property type="entry name" value="Pyr_redox_dim"/>
    <property type="match status" value="1"/>
</dbReference>
<dbReference type="InterPro" id="IPR016156">
    <property type="entry name" value="FAD/NAD-linked_Rdtase_dimer_sf"/>
</dbReference>
<dbReference type="PANTHER" id="PTHR43429">
    <property type="entry name" value="PYRIDINE NUCLEOTIDE-DISULFIDE OXIDOREDUCTASE DOMAIN-CONTAINING"/>
    <property type="match status" value="1"/>
</dbReference>
<dbReference type="PRINTS" id="PR00368">
    <property type="entry name" value="FADPNR"/>
</dbReference>
<dbReference type="STRING" id="748449.Halha_1211"/>
<feature type="domain" description="Rhodanese" evidence="7">
    <location>
        <begin position="466"/>
        <end position="547"/>
    </location>
</feature>
<evidence type="ECO:0000313" key="9">
    <source>
        <dbReference type="Proteomes" id="UP000010880"/>
    </source>
</evidence>
<evidence type="ECO:0000256" key="3">
    <source>
        <dbReference type="ARBA" id="ARBA00022630"/>
    </source>
</evidence>
<dbReference type="Pfam" id="PF00581">
    <property type="entry name" value="Rhodanese"/>
    <property type="match status" value="1"/>
</dbReference>
<keyword evidence="9" id="KW-1185">Reference proteome</keyword>
<evidence type="ECO:0000256" key="2">
    <source>
        <dbReference type="ARBA" id="ARBA00009130"/>
    </source>
</evidence>
<dbReference type="EMBL" id="CP003359">
    <property type="protein sequence ID" value="AGB41159.1"/>
    <property type="molecule type" value="Genomic_DNA"/>
</dbReference>
<keyword evidence="5" id="KW-0560">Oxidoreductase</keyword>
<dbReference type="SMART" id="SM00450">
    <property type="entry name" value="RHOD"/>
    <property type="match status" value="1"/>
</dbReference>
<dbReference type="SUPFAM" id="SSF52821">
    <property type="entry name" value="Rhodanese/Cell cycle control phosphatase"/>
    <property type="match status" value="1"/>
</dbReference>
<comment type="cofactor">
    <cofactor evidence="1">
        <name>FAD</name>
        <dbReference type="ChEBI" id="CHEBI:57692"/>
    </cofactor>
</comment>
<dbReference type="eggNOG" id="COG0446">
    <property type="taxonomic scope" value="Bacteria"/>
</dbReference>
<proteinExistence type="inferred from homology"/>
<dbReference type="OrthoDB" id="9802028at2"/>
<organism evidence="8 9">
    <name type="scientific">Halobacteroides halobius (strain ATCC 35273 / DSM 5150 / MD-1)</name>
    <dbReference type="NCBI Taxonomy" id="748449"/>
    <lineage>
        <taxon>Bacteria</taxon>
        <taxon>Bacillati</taxon>
        <taxon>Bacillota</taxon>
        <taxon>Clostridia</taxon>
        <taxon>Halanaerobiales</taxon>
        <taxon>Halobacteroidaceae</taxon>
        <taxon>Halobacteroides</taxon>
    </lineage>
</organism>
<evidence type="ECO:0000259" key="7">
    <source>
        <dbReference type="PROSITE" id="PS50206"/>
    </source>
</evidence>
<dbReference type="SUPFAM" id="SSF51905">
    <property type="entry name" value="FAD/NAD(P)-binding domain"/>
    <property type="match status" value="1"/>
</dbReference>
<dbReference type="HOGENOM" id="CLU_003291_1_2_9"/>
<dbReference type="RefSeq" id="WP_015326881.1">
    <property type="nucleotide sequence ID" value="NC_019978.1"/>
</dbReference>
<dbReference type="SUPFAM" id="SSF55424">
    <property type="entry name" value="FAD/NAD-linked reductases, dimerisation (C-terminal) domain"/>
    <property type="match status" value="1"/>
</dbReference>
<name>L0K9V2_HALHC</name>
<dbReference type="InterPro" id="IPR004099">
    <property type="entry name" value="Pyr_nucl-diS_OxRdtase_dimer"/>
</dbReference>
<dbReference type="Gene3D" id="3.40.250.10">
    <property type="entry name" value="Rhodanese-like domain"/>
    <property type="match status" value="1"/>
</dbReference>
<evidence type="ECO:0000256" key="5">
    <source>
        <dbReference type="ARBA" id="ARBA00023002"/>
    </source>
</evidence>
<dbReference type="PRINTS" id="PR00411">
    <property type="entry name" value="PNDRDTASEI"/>
</dbReference>
<dbReference type="Gene3D" id="3.50.50.60">
    <property type="entry name" value="FAD/NAD(P)-binding domain"/>
    <property type="match status" value="2"/>
</dbReference>
<sequence>MAKKIVVIGGVAGGASAAAKARREDEEAEVIVFEEGKYPSFANCGLPYYVGGTIEDRSSLLQVSPQRFDNWFGIDVRVEHQVTEIDREAKKVSVTNKQTKEEFKESYDKLIIATGARASKPPVPGIDLDKIFTLKTIPDADAIVEQLEASPTSAVVVGAGYIGIEATEELAKRGLDVTLIEMQDQILPILDKELTTPLTNHLQKKGINVLLEEKVGKFEEQEKITISLQSGQKLKTDFVVIATGAIPRLGLVEDAGLKVGKEGVVVNEWMQTSDPDIYAAGDITESKHLVTNDRINIPLAGPANKQGRIAGAHAAGRKNKEFAGVLGTNIIKVCDWTAGGTGLTEDDCKKEDINYYTVYTPKNNHAGYYPGAEKLIVKIIIEEETGRLLGGQVVGKEGVDKQIDVLATALSAQMTVEDLEDLDLAYAPPYSSAKSPTIMAGMIAADVLRGEMEIINPQDLKATLNNNEEIQLVDVRTKPEYEAGSIGDAKLIPLSDLREEVDKLDPQKRTVIYCAVGYRGYLAYKILKQNGFKEVENLTGGITAWNLL</sequence>
<dbReference type="AlphaFoldDB" id="L0K9V2"/>
<gene>
    <name evidence="8" type="ordered locus">Halha_1211</name>
</gene>
<keyword evidence="3" id="KW-0285">Flavoprotein</keyword>